<proteinExistence type="predicted"/>
<protein>
    <recommendedName>
        <fullName evidence="5">DUF3558 domain-containing protein</fullName>
    </recommendedName>
</protein>
<name>A0A4S8NB02_9ACTN</name>
<dbReference type="OrthoDB" id="5225370at2"/>
<organism evidence="3 4">
    <name type="scientific">Nocardioides caeni</name>
    <dbReference type="NCBI Taxonomy" id="574700"/>
    <lineage>
        <taxon>Bacteria</taxon>
        <taxon>Bacillati</taxon>
        <taxon>Actinomycetota</taxon>
        <taxon>Actinomycetes</taxon>
        <taxon>Propionibacteriales</taxon>
        <taxon>Nocardioidaceae</taxon>
        <taxon>Nocardioides</taxon>
    </lineage>
</organism>
<accession>A0A4S8NB02</accession>
<dbReference type="RefSeq" id="WP_136563166.1">
    <property type="nucleotide sequence ID" value="NZ_JBHTIE010000001.1"/>
</dbReference>
<evidence type="ECO:0000313" key="4">
    <source>
        <dbReference type="Proteomes" id="UP000307087"/>
    </source>
</evidence>
<feature type="chain" id="PRO_5020542075" description="DUF3558 domain-containing protein" evidence="2">
    <location>
        <begin position="34"/>
        <end position="184"/>
    </location>
</feature>
<evidence type="ECO:0000256" key="2">
    <source>
        <dbReference type="SAM" id="SignalP"/>
    </source>
</evidence>
<dbReference type="AlphaFoldDB" id="A0A4S8NB02"/>
<feature type="region of interest" description="Disordered" evidence="1">
    <location>
        <begin position="65"/>
        <end position="87"/>
    </location>
</feature>
<dbReference type="Proteomes" id="UP000307087">
    <property type="component" value="Unassembled WGS sequence"/>
</dbReference>
<reference evidence="3 4" key="1">
    <citation type="journal article" date="2009" name="Int. J. Syst. Evol. Microbiol.">
        <title>Nocardioides caeni sp. nov., isolated from wastewater.</title>
        <authorList>
            <person name="Yoon J.H."/>
            <person name="Kang S.J."/>
            <person name="Park S."/>
            <person name="Kim W."/>
            <person name="Oh T.K."/>
        </authorList>
    </citation>
    <scope>NUCLEOTIDE SEQUENCE [LARGE SCALE GENOMIC DNA]</scope>
    <source>
        <strain evidence="3 4">DSM 23134</strain>
    </source>
</reference>
<comment type="caution">
    <text evidence="3">The sequence shown here is derived from an EMBL/GenBank/DDBJ whole genome shotgun (WGS) entry which is preliminary data.</text>
</comment>
<keyword evidence="4" id="KW-1185">Reference proteome</keyword>
<evidence type="ECO:0008006" key="5">
    <source>
        <dbReference type="Google" id="ProtNLM"/>
    </source>
</evidence>
<evidence type="ECO:0000256" key="1">
    <source>
        <dbReference type="SAM" id="MobiDB-lite"/>
    </source>
</evidence>
<dbReference type="EMBL" id="STGW01000007">
    <property type="protein sequence ID" value="THV12114.1"/>
    <property type="molecule type" value="Genomic_DNA"/>
</dbReference>
<sequence>MSLAHLRPARRTTARSAALATLPALLLALTACSGSDDGDDADDKDSSSDDDAPAGLSFEAIEELTPTDRWADSNPDCPMAQWDENPTGVDEELLPKVTFFRQLDCYVDQDQIDVGFPELIQVGIYVEFADEESAAQYVEDEAYFSDAVVDGSKVVTFATSFDTDIADEAAELCDCDVREGESTD</sequence>
<feature type="signal peptide" evidence="2">
    <location>
        <begin position="1"/>
        <end position="33"/>
    </location>
</feature>
<gene>
    <name evidence="3" type="ORF">E9934_12230</name>
</gene>
<dbReference type="PROSITE" id="PS51257">
    <property type="entry name" value="PROKAR_LIPOPROTEIN"/>
    <property type="match status" value="1"/>
</dbReference>
<evidence type="ECO:0000313" key="3">
    <source>
        <dbReference type="EMBL" id="THV12114.1"/>
    </source>
</evidence>
<keyword evidence="2" id="KW-0732">Signal</keyword>